<dbReference type="Gene3D" id="1.10.1660.10">
    <property type="match status" value="1"/>
</dbReference>
<evidence type="ECO:0000256" key="2">
    <source>
        <dbReference type="SAM" id="Coils"/>
    </source>
</evidence>
<dbReference type="InterPro" id="IPR000551">
    <property type="entry name" value="MerR-type_HTH_dom"/>
</dbReference>
<accession>A0ABX2TN68</accession>
<feature type="coiled-coil region" evidence="2">
    <location>
        <begin position="79"/>
        <end position="123"/>
    </location>
</feature>
<evidence type="ECO:0000259" key="3">
    <source>
        <dbReference type="PROSITE" id="PS50937"/>
    </source>
</evidence>
<keyword evidence="1 4" id="KW-0238">DNA-binding</keyword>
<name>A0ABX2TN68_9PROT</name>
<dbReference type="Proteomes" id="UP000584642">
    <property type="component" value="Unassembled WGS sequence"/>
</dbReference>
<comment type="caution">
    <text evidence="4">The sequence shown here is derived from an EMBL/GenBank/DDBJ whole genome shotgun (WGS) entry which is preliminary data.</text>
</comment>
<dbReference type="PANTHER" id="PTHR30204">
    <property type="entry name" value="REDOX-CYCLING DRUG-SENSING TRANSCRIPTIONAL ACTIVATOR SOXR"/>
    <property type="match status" value="1"/>
</dbReference>
<dbReference type="SUPFAM" id="SSF46955">
    <property type="entry name" value="Putative DNA-binding domain"/>
    <property type="match status" value="1"/>
</dbReference>
<dbReference type="Pfam" id="PF13411">
    <property type="entry name" value="MerR_1"/>
    <property type="match status" value="1"/>
</dbReference>
<keyword evidence="2" id="KW-0175">Coiled coil</keyword>
<dbReference type="PANTHER" id="PTHR30204:SF58">
    <property type="entry name" value="HTH-TYPE TRANSCRIPTIONAL REGULATOR YFMP"/>
    <property type="match status" value="1"/>
</dbReference>
<dbReference type="InterPro" id="IPR047057">
    <property type="entry name" value="MerR_fam"/>
</dbReference>
<feature type="domain" description="HTH merR-type" evidence="3">
    <location>
        <begin position="4"/>
        <end position="71"/>
    </location>
</feature>
<dbReference type="SMART" id="SM00422">
    <property type="entry name" value="HTH_MERR"/>
    <property type="match status" value="1"/>
</dbReference>
<keyword evidence="5" id="KW-1185">Reference proteome</keyword>
<dbReference type="GO" id="GO:0003677">
    <property type="term" value="F:DNA binding"/>
    <property type="evidence" value="ECO:0007669"/>
    <property type="project" value="UniProtKB-KW"/>
</dbReference>
<dbReference type="CDD" id="cd04776">
    <property type="entry name" value="HTH_GnyR"/>
    <property type="match status" value="1"/>
</dbReference>
<evidence type="ECO:0000313" key="4">
    <source>
        <dbReference type="EMBL" id="NYZ24755.1"/>
    </source>
</evidence>
<evidence type="ECO:0000256" key="1">
    <source>
        <dbReference type="ARBA" id="ARBA00023125"/>
    </source>
</evidence>
<protein>
    <submittedName>
        <fullName evidence="4">MerR family DNA-binding transcriptional regulator</fullName>
    </submittedName>
</protein>
<evidence type="ECO:0000313" key="5">
    <source>
        <dbReference type="Proteomes" id="UP000584642"/>
    </source>
</evidence>
<gene>
    <name evidence="4" type="ORF">HND93_34055</name>
</gene>
<dbReference type="PROSITE" id="PS50937">
    <property type="entry name" value="HTH_MERR_2"/>
    <property type="match status" value="1"/>
</dbReference>
<proteinExistence type="predicted"/>
<dbReference type="EMBL" id="JABFDB010000044">
    <property type="protein sequence ID" value="NYZ24755.1"/>
    <property type="molecule type" value="Genomic_DNA"/>
</dbReference>
<dbReference type="RefSeq" id="WP_180286528.1">
    <property type="nucleotide sequence ID" value="NZ_JABFDB010000044.1"/>
</dbReference>
<dbReference type="InterPro" id="IPR009061">
    <property type="entry name" value="DNA-bd_dom_put_sf"/>
</dbReference>
<organism evidence="4 5">
    <name type="scientific">Azospirillum oleiclasticum</name>
    <dbReference type="NCBI Taxonomy" id="2735135"/>
    <lineage>
        <taxon>Bacteria</taxon>
        <taxon>Pseudomonadati</taxon>
        <taxon>Pseudomonadota</taxon>
        <taxon>Alphaproteobacteria</taxon>
        <taxon>Rhodospirillales</taxon>
        <taxon>Azospirillaceae</taxon>
        <taxon>Azospirillum</taxon>
    </lineage>
</organism>
<sequence length="136" mass="15438">MNDLYTVNQLAEELGVTPRTLRFYEDKGLLSPNRQGNNRVYDKRDRARMKLILRGKRLGFSLAEIAEYLDLYKIDGNGIEQLRVLLRRVRERRDVLERQREDLEATVAELADIEDQVAAALAERGAAPVEGQGGPG</sequence>
<reference evidence="4 5" key="1">
    <citation type="submission" date="2020-05" db="EMBL/GenBank/DDBJ databases">
        <title>Azospirillum oleiclasticum sp. nov, a nitrogen-fixing and heavy crude oil-emulsifying bacterium isolated from the crude oil of Yumen Oilfield.</title>
        <authorList>
            <person name="Wu D."/>
            <person name="Cai M."/>
            <person name="Zhang X."/>
        </authorList>
    </citation>
    <scope>NUCLEOTIDE SEQUENCE [LARGE SCALE GENOMIC DNA]</scope>
    <source>
        <strain evidence="4 5">ROY-1-1-2</strain>
    </source>
</reference>